<evidence type="ECO:0000313" key="2">
    <source>
        <dbReference type="Proteomes" id="UP001325248"/>
    </source>
</evidence>
<organism evidence="1 2">
    <name type="scientific">Blautia producta</name>
    <dbReference type="NCBI Taxonomy" id="33035"/>
    <lineage>
        <taxon>Bacteria</taxon>
        <taxon>Bacillati</taxon>
        <taxon>Bacillota</taxon>
        <taxon>Clostridia</taxon>
        <taxon>Lachnospirales</taxon>
        <taxon>Lachnospiraceae</taxon>
        <taxon>Blautia</taxon>
    </lineage>
</organism>
<dbReference type="Proteomes" id="UP001325248">
    <property type="component" value="Chromosome"/>
</dbReference>
<gene>
    <name evidence="1" type="ORF">BLCOC_19320</name>
</gene>
<dbReference type="EMBL" id="CP136422">
    <property type="protein sequence ID" value="WPX73582.1"/>
    <property type="molecule type" value="Genomic_DNA"/>
</dbReference>
<accession>A0ABZ0U8N8</accession>
<reference evidence="1" key="1">
    <citation type="submission" date="2023-10" db="EMBL/GenBank/DDBJ databases">
        <title>Genome sequence of Blautia coccoides DSM 935.</title>
        <authorList>
            <person name="Boeer T."/>
            <person name="Bengelsdorf F.R."/>
            <person name="Daniel R."/>
            <person name="Poehlein A."/>
        </authorList>
    </citation>
    <scope>NUCLEOTIDE SEQUENCE [LARGE SCALE GENOMIC DNA]</scope>
    <source>
        <strain evidence="1">DSM 935</strain>
    </source>
</reference>
<evidence type="ECO:0000313" key="1">
    <source>
        <dbReference type="EMBL" id="WPX73582.1"/>
    </source>
</evidence>
<keyword evidence="2" id="KW-1185">Reference proteome</keyword>
<sequence length="31" mass="3527">MKIFDGGYCVPFLVEEDAYEGVKMKMAADIR</sequence>
<name>A0ABZ0U8N8_9FIRM</name>
<protein>
    <submittedName>
        <fullName evidence="1">Uncharacterized protein</fullName>
    </submittedName>
</protein>
<proteinExistence type="predicted"/>